<feature type="region of interest" description="Disordered" evidence="1">
    <location>
        <begin position="1"/>
        <end position="32"/>
    </location>
</feature>
<name>A0A0D7B246_9AGAR</name>
<dbReference type="AlphaFoldDB" id="A0A0D7B246"/>
<organism evidence="3 4">
    <name type="scientific">Cylindrobasidium torrendii FP15055 ss-10</name>
    <dbReference type="NCBI Taxonomy" id="1314674"/>
    <lineage>
        <taxon>Eukaryota</taxon>
        <taxon>Fungi</taxon>
        <taxon>Dikarya</taxon>
        <taxon>Basidiomycota</taxon>
        <taxon>Agaricomycotina</taxon>
        <taxon>Agaricomycetes</taxon>
        <taxon>Agaricomycetidae</taxon>
        <taxon>Agaricales</taxon>
        <taxon>Marasmiineae</taxon>
        <taxon>Physalacriaceae</taxon>
        <taxon>Cylindrobasidium</taxon>
    </lineage>
</organism>
<sequence>MLAIHDSPASSDREPTGVLIDWESPGHHDGSDKRFLRHAEKREFMSARILIMLMRDTHTFTHTVGDDMESFIWILVWIATFHAPNTMRPDERYEVMQMFDSASGRTRRAAYFDADNFISDLKLKSNPFSLLLYKLFAKLQTRYLKPARLSAESKPNGPMETHAWMINAMEKALEDEEWKSVQDSSVDNEVEPPEVERHYLERKWGVILA</sequence>
<evidence type="ECO:0000313" key="4">
    <source>
        <dbReference type="Proteomes" id="UP000054007"/>
    </source>
</evidence>
<evidence type="ECO:0000256" key="1">
    <source>
        <dbReference type="SAM" id="MobiDB-lite"/>
    </source>
</evidence>
<evidence type="ECO:0000313" key="3">
    <source>
        <dbReference type="EMBL" id="KIY64265.1"/>
    </source>
</evidence>
<dbReference type="InterPro" id="IPR040976">
    <property type="entry name" value="Pkinase_fungal"/>
</dbReference>
<protein>
    <recommendedName>
        <fullName evidence="2">Fungal-type protein kinase domain-containing protein</fullName>
    </recommendedName>
</protein>
<proteinExistence type="predicted"/>
<dbReference type="EMBL" id="KN880645">
    <property type="protein sequence ID" value="KIY64265.1"/>
    <property type="molecule type" value="Genomic_DNA"/>
</dbReference>
<gene>
    <name evidence="3" type="ORF">CYLTODRAFT_425365</name>
</gene>
<dbReference type="Proteomes" id="UP000054007">
    <property type="component" value="Unassembled WGS sequence"/>
</dbReference>
<feature type="domain" description="Fungal-type protein kinase" evidence="2">
    <location>
        <begin position="10"/>
        <end position="78"/>
    </location>
</feature>
<dbReference type="Pfam" id="PF17667">
    <property type="entry name" value="Pkinase_fungal"/>
    <property type="match status" value="1"/>
</dbReference>
<keyword evidence="4" id="KW-1185">Reference proteome</keyword>
<evidence type="ECO:0000259" key="2">
    <source>
        <dbReference type="Pfam" id="PF17667"/>
    </source>
</evidence>
<reference evidence="3 4" key="1">
    <citation type="journal article" date="2015" name="Fungal Genet. Biol.">
        <title>Evolution of novel wood decay mechanisms in Agaricales revealed by the genome sequences of Fistulina hepatica and Cylindrobasidium torrendii.</title>
        <authorList>
            <person name="Floudas D."/>
            <person name="Held B.W."/>
            <person name="Riley R."/>
            <person name="Nagy L.G."/>
            <person name="Koehler G."/>
            <person name="Ransdell A.S."/>
            <person name="Younus H."/>
            <person name="Chow J."/>
            <person name="Chiniquy J."/>
            <person name="Lipzen A."/>
            <person name="Tritt A."/>
            <person name="Sun H."/>
            <person name="Haridas S."/>
            <person name="LaButti K."/>
            <person name="Ohm R.A."/>
            <person name="Kues U."/>
            <person name="Blanchette R.A."/>
            <person name="Grigoriev I.V."/>
            <person name="Minto R.E."/>
            <person name="Hibbett D.S."/>
        </authorList>
    </citation>
    <scope>NUCLEOTIDE SEQUENCE [LARGE SCALE GENOMIC DNA]</scope>
    <source>
        <strain evidence="3 4">FP15055 ss-10</strain>
    </source>
</reference>
<accession>A0A0D7B246</accession>
<dbReference type="OrthoDB" id="2747778at2759"/>